<reference evidence="1 2" key="1">
    <citation type="submission" date="2015-12" db="EMBL/GenBank/DDBJ databases">
        <title>Genome sequence of Aneurinibacillus soli.</title>
        <authorList>
            <person name="Lee J.S."/>
            <person name="Lee K.C."/>
            <person name="Kim K.K."/>
            <person name="Lee B.W."/>
        </authorList>
    </citation>
    <scope>NUCLEOTIDE SEQUENCE [LARGE SCALE GENOMIC DNA]</scope>
    <source>
        <strain evidence="1 2">CB4</strain>
    </source>
</reference>
<dbReference type="InterPro" id="IPR025460">
    <property type="entry name" value="DUF4280"/>
</dbReference>
<name>A0A0U5AY71_9BACL</name>
<dbReference type="Proteomes" id="UP000217696">
    <property type="component" value="Chromosome"/>
</dbReference>
<dbReference type="Pfam" id="PF14107">
    <property type="entry name" value="DUF4280"/>
    <property type="match status" value="1"/>
</dbReference>
<evidence type="ECO:0000313" key="2">
    <source>
        <dbReference type="Proteomes" id="UP000217696"/>
    </source>
</evidence>
<accession>A0A0U5AY71</accession>
<sequence length="134" mass="14233">MNVDLFDNGGEGQSYVVAGAVLACSYGNMKSQLNTPHSHGVYIRGKAQMNIMDYKPAVHIMPFGTCGSMANPAVAAATAANNGILTRMPCTPVITMPWINGKSNVLIEKSPALLNICTNHCMYSGVITIEKDGQ</sequence>
<keyword evidence="2" id="KW-1185">Reference proteome</keyword>
<evidence type="ECO:0000313" key="1">
    <source>
        <dbReference type="EMBL" id="BAU27202.1"/>
    </source>
</evidence>
<dbReference type="KEGG" id="asoc:CB4_01371"/>
<protein>
    <submittedName>
        <fullName evidence="1">Uncharacterized protein</fullName>
    </submittedName>
</protein>
<dbReference type="RefSeq" id="WP_096464356.1">
    <property type="nucleotide sequence ID" value="NZ_AP017312.1"/>
</dbReference>
<dbReference type="OrthoDB" id="4825649at2"/>
<organism evidence="1 2">
    <name type="scientific">Aneurinibacillus soli</name>
    <dbReference type="NCBI Taxonomy" id="1500254"/>
    <lineage>
        <taxon>Bacteria</taxon>
        <taxon>Bacillati</taxon>
        <taxon>Bacillota</taxon>
        <taxon>Bacilli</taxon>
        <taxon>Bacillales</taxon>
        <taxon>Paenibacillaceae</taxon>
        <taxon>Aneurinibacillus group</taxon>
        <taxon>Aneurinibacillus</taxon>
    </lineage>
</organism>
<proteinExistence type="predicted"/>
<dbReference type="AlphaFoldDB" id="A0A0U5AY71"/>
<gene>
    <name evidence="1" type="ORF">CB4_01371</name>
</gene>
<dbReference type="EMBL" id="AP017312">
    <property type="protein sequence ID" value="BAU27202.1"/>
    <property type="molecule type" value="Genomic_DNA"/>
</dbReference>